<feature type="transmembrane region" description="Helical" evidence="1">
    <location>
        <begin position="211"/>
        <end position="228"/>
    </location>
</feature>
<accession>A0A316EBY3</accession>
<feature type="transmembrane region" description="Helical" evidence="1">
    <location>
        <begin position="52"/>
        <end position="72"/>
    </location>
</feature>
<feature type="transmembrane region" description="Helical" evidence="1">
    <location>
        <begin position="314"/>
        <end position="332"/>
    </location>
</feature>
<keyword evidence="1" id="KW-0812">Transmembrane</keyword>
<sequence>MPQNRQFFIDWIRVLAFGILIFYHSGMFFVSWDWHVKNNVIVESLKYPMVFFSQWRLSLLFFISGVGMSFALKSRKGSAFIGERTKRLLLPLIFGMFVIVPPQIYFERLQNHQLLGSYIDFYPQFFEFVAYPKGSFSWHHLWFVTYLFVYSLVGTPIFLALKSASGQQFLVKFYQTFLHPINIYLTAIPFMVLFWILDPISPTTHNLTHDWLNLINSFLVVLMGYVLGQNPKFWEMVETHRKGYLWASILFTTSIYLFVFKPIFPIQNEDLDFFIKGIITRINALSIIFCIGGYAKHYLNVNNKALKYANEAVYPFYILHQTITVAIGFYIANWEMAWQLKLLILSLGTFLGSLLIYHFLIRPFNIMRLFFGVKPR</sequence>
<evidence type="ECO:0000256" key="1">
    <source>
        <dbReference type="SAM" id="Phobius"/>
    </source>
</evidence>
<organism evidence="3 4">
    <name type="scientific">Arcicella aurantiaca</name>
    <dbReference type="NCBI Taxonomy" id="591202"/>
    <lineage>
        <taxon>Bacteria</taxon>
        <taxon>Pseudomonadati</taxon>
        <taxon>Bacteroidota</taxon>
        <taxon>Cytophagia</taxon>
        <taxon>Cytophagales</taxon>
        <taxon>Flectobacillaceae</taxon>
        <taxon>Arcicella</taxon>
    </lineage>
</organism>
<reference evidence="3 4" key="1">
    <citation type="submission" date="2018-05" db="EMBL/GenBank/DDBJ databases">
        <title>Genomic Encyclopedia of Archaeal and Bacterial Type Strains, Phase II (KMG-II): from individual species to whole genera.</title>
        <authorList>
            <person name="Goeker M."/>
        </authorList>
    </citation>
    <scope>NUCLEOTIDE SEQUENCE [LARGE SCALE GENOMIC DNA]</scope>
    <source>
        <strain evidence="3 4">DSM 22214</strain>
    </source>
</reference>
<evidence type="ECO:0000259" key="2">
    <source>
        <dbReference type="Pfam" id="PF01757"/>
    </source>
</evidence>
<dbReference type="GO" id="GO:0016747">
    <property type="term" value="F:acyltransferase activity, transferring groups other than amino-acyl groups"/>
    <property type="evidence" value="ECO:0007669"/>
    <property type="project" value="InterPro"/>
</dbReference>
<dbReference type="Pfam" id="PF01757">
    <property type="entry name" value="Acyl_transf_3"/>
    <property type="match status" value="1"/>
</dbReference>
<keyword evidence="3" id="KW-0012">Acyltransferase</keyword>
<proteinExistence type="predicted"/>
<name>A0A316EBY3_9BACT</name>
<dbReference type="PANTHER" id="PTHR36927:SF3">
    <property type="entry name" value="GLUCANS BIOSYNTHESIS PROTEIN C"/>
    <property type="match status" value="1"/>
</dbReference>
<dbReference type="RefSeq" id="WP_109742128.1">
    <property type="nucleotide sequence ID" value="NZ_QGGO01000005.1"/>
</dbReference>
<evidence type="ECO:0000313" key="4">
    <source>
        <dbReference type="Proteomes" id="UP000245489"/>
    </source>
</evidence>
<feature type="transmembrane region" description="Helical" evidence="1">
    <location>
        <begin position="244"/>
        <end position="267"/>
    </location>
</feature>
<dbReference type="PANTHER" id="PTHR36927">
    <property type="entry name" value="BLR4337 PROTEIN"/>
    <property type="match status" value="1"/>
</dbReference>
<gene>
    <name evidence="3" type="ORF">LV89_01375</name>
</gene>
<dbReference type="EMBL" id="QGGO01000005">
    <property type="protein sequence ID" value="PWK27968.1"/>
    <property type="molecule type" value="Genomic_DNA"/>
</dbReference>
<feature type="transmembrane region" description="Helical" evidence="1">
    <location>
        <begin position="141"/>
        <end position="161"/>
    </location>
</feature>
<keyword evidence="1" id="KW-0472">Membrane</keyword>
<dbReference type="InterPro" id="IPR002656">
    <property type="entry name" value="Acyl_transf_3_dom"/>
</dbReference>
<feature type="transmembrane region" description="Helical" evidence="1">
    <location>
        <begin position="273"/>
        <end position="294"/>
    </location>
</feature>
<feature type="domain" description="Acyltransferase 3" evidence="2">
    <location>
        <begin position="8"/>
        <end position="358"/>
    </location>
</feature>
<comment type="caution">
    <text evidence="3">The sequence shown here is derived from an EMBL/GenBank/DDBJ whole genome shotgun (WGS) entry which is preliminary data.</text>
</comment>
<keyword evidence="1" id="KW-1133">Transmembrane helix</keyword>
<keyword evidence="4" id="KW-1185">Reference proteome</keyword>
<dbReference type="AlphaFoldDB" id="A0A316EBY3"/>
<dbReference type="Proteomes" id="UP000245489">
    <property type="component" value="Unassembled WGS sequence"/>
</dbReference>
<feature type="transmembrane region" description="Helical" evidence="1">
    <location>
        <begin position="338"/>
        <end position="360"/>
    </location>
</feature>
<evidence type="ECO:0000313" key="3">
    <source>
        <dbReference type="EMBL" id="PWK27968.1"/>
    </source>
</evidence>
<dbReference type="OrthoDB" id="9809782at2"/>
<protein>
    <submittedName>
        <fullName evidence="3">Acyltransferase-like protein</fullName>
    </submittedName>
</protein>
<feature type="transmembrane region" description="Helical" evidence="1">
    <location>
        <begin position="88"/>
        <end position="106"/>
    </location>
</feature>
<keyword evidence="3" id="KW-0808">Transferase</keyword>
<dbReference type="InterPro" id="IPR050623">
    <property type="entry name" value="Glucan_succinyl_AcylTrfase"/>
</dbReference>
<feature type="transmembrane region" description="Helical" evidence="1">
    <location>
        <begin position="12"/>
        <end position="32"/>
    </location>
</feature>
<feature type="transmembrane region" description="Helical" evidence="1">
    <location>
        <begin position="173"/>
        <end position="196"/>
    </location>
</feature>